<dbReference type="Pfam" id="PF00662">
    <property type="entry name" value="Proton_antipo_N"/>
    <property type="match status" value="1"/>
</dbReference>
<gene>
    <name evidence="11" type="ORF">AUK40_03700</name>
</gene>
<dbReference type="GO" id="GO:0005886">
    <property type="term" value="C:plasma membrane"/>
    <property type="evidence" value="ECO:0007669"/>
    <property type="project" value="UniProtKB-SubCell"/>
</dbReference>
<evidence type="ECO:0000256" key="6">
    <source>
        <dbReference type="ARBA" id="ARBA00023136"/>
    </source>
</evidence>
<keyword evidence="4 8" id="KW-1133">Transmembrane helix</keyword>
<dbReference type="GO" id="GO:0016491">
    <property type="term" value="F:oxidoreductase activity"/>
    <property type="evidence" value="ECO:0007669"/>
    <property type="project" value="UniProtKB-KW"/>
</dbReference>
<feature type="transmembrane region" description="Helical" evidence="8">
    <location>
        <begin position="269"/>
        <end position="289"/>
    </location>
</feature>
<evidence type="ECO:0000313" key="11">
    <source>
        <dbReference type="EMBL" id="OIP97194.1"/>
    </source>
</evidence>
<feature type="transmembrane region" description="Helical" evidence="8">
    <location>
        <begin position="372"/>
        <end position="397"/>
    </location>
</feature>
<keyword evidence="5" id="KW-0560">Oxidoreductase</keyword>
<feature type="transmembrane region" description="Helical" evidence="8">
    <location>
        <begin position="32"/>
        <end position="51"/>
    </location>
</feature>
<dbReference type="STRING" id="1817892.AUK40_03700"/>
<feature type="domain" description="NADH-Ubiquinone oxidoreductase (complex I) chain 5 N-terminal" evidence="10">
    <location>
        <begin position="68"/>
        <end position="108"/>
    </location>
</feature>
<dbReference type="InterPro" id="IPR052175">
    <property type="entry name" value="ComplexI-like_HydComp"/>
</dbReference>
<name>A0A1J5IS20_9BACT</name>
<feature type="transmembrane region" description="Helical" evidence="8">
    <location>
        <begin position="128"/>
        <end position="149"/>
    </location>
</feature>
<feature type="transmembrane region" description="Helical" evidence="8">
    <location>
        <begin position="6"/>
        <end position="25"/>
    </location>
</feature>
<dbReference type="InterPro" id="IPR001750">
    <property type="entry name" value="ND/Mrp_TM"/>
</dbReference>
<feature type="transmembrane region" description="Helical" evidence="8">
    <location>
        <begin position="203"/>
        <end position="227"/>
    </location>
</feature>
<dbReference type="PRINTS" id="PR01434">
    <property type="entry name" value="NADHDHGNASE5"/>
</dbReference>
<protein>
    <recommendedName>
        <fullName evidence="13">NADH:quinone oxidoreductase/Mrp antiporter membrane subunit domain-containing protein</fullName>
    </recommendedName>
</protein>
<organism evidence="11 12">
    <name type="scientific">Candidatus Wirthbacteria bacterium CG2_30_54_11</name>
    <dbReference type="NCBI Taxonomy" id="1817892"/>
    <lineage>
        <taxon>Bacteria</taxon>
        <taxon>Candidatus Wirthbacteria</taxon>
    </lineage>
</organism>
<evidence type="ECO:0000256" key="3">
    <source>
        <dbReference type="ARBA" id="ARBA00022692"/>
    </source>
</evidence>
<keyword evidence="6 8" id="KW-0472">Membrane</keyword>
<feature type="transmembrane region" description="Helical" evidence="8">
    <location>
        <begin position="442"/>
        <end position="468"/>
    </location>
</feature>
<evidence type="ECO:0000256" key="4">
    <source>
        <dbReference type="ARBA" id="ARBA00022989"/>
    </source>
</evidence>
<keyword evidence="2" id="KW-1003">Cell membrane</keyword>
<dbReference type="Proteomes" id="UP000183245">
    <property type="component" value="Unassembled WGS sequence"/>
</dbReference>
<evidence type="ECO:0000256" key="1">
    <source>
        <dbReference type="ARBA" id="ARBA00004651"/>
    </source>
</evidence>
<sequence length="481" mass="51300">MVSVDYFPFWFFILPLALACVLPFLSRVSRQAVTVLSVSVFTLLAVMSWYLTTEFGRGVSAITTLWGIELRVDALSSLLMLTISVIGAIVCLYATSYMDHLGGKTKFYSLFLIMCAGMYSLVMASDLFSLYVCLEAAAVASYVLIAFSLKWDGIEAAFKYMILSAISTTMIVFASAVLFYLYGTLSFSGLSVALAGRGAQPTTLMLGGLLLCGFAFKAALVPFHAWLPDAHPSAPAPVSAMLSGVLIKVLGVYAIARVLFTVFHAPAQILSALTVLSAVSIVLGGLLGLKQTDFKRLLAYSSVAQVGYILGGLSLATPLGIIGGLFHLINHALSKSLLFLNAGAVEQATGTRDIDALGGLENRMKVTSTTSVVGSLTIAGIPPFSGFWSKLIIIIAAVQAENYWLAGAAILGSLLTLSMLLKVQSRVFLGKLKDTLKEVREVAVPMQAAMIILAVLCLTVGVWFYYFINTIIEPAAVVLLG</sequence>
<evidence type="ECO:0000256" key="8">
    <source>
        <dbReference type="SAM" id="Phobius"/>
    </source>
</evidence>
<dbReference type="PANTHER" id="PTHR42682:SF4">
    <property type="entry name" value="NADH-UBIQUINONE_PLASTOQUINONE"/>
    <property type="match status" value="1"/>
</dbReference>
<evidence type="ECO:0000256" key="2">
    <source>
        <dbReference type="ARBA" id="ARBA00022475"/>
    </source>
</evidence>
<reference evidence="11 12" key="1">
    <citation type="journal article" date="2016" name="Environ. Microbiol.">
        <title>Genomic resolution of a cold subsurface aquifer community provides metabolic insights for novel microbes adapted to high CO concentrations.</title>
        <authorList>
            <person name="Probst A.J."/>
            <person name="Castelle C.J."/>
            <person name="Singh A."/>
            <person name="Brown C.T."/>
            <person name="Anantharaman K."/>
            <person name="Sharon I."/>
            <person name="Hug L.A."/>
            <person name="Burstein D."/>
            <person name="Emerson J.B."/>
            <person name="Thomas B.C."/>
            <person name="Banfield J.F."/>
        </authorList>
    </citation>
    <scope>NUCLEOTIDE SEQUENCE [LARGE SCALE GENOMIC DNA]</scope>
    <source>
        <strain evidence="11">CG2_30_54_11</strain>
    </source>
</reference>
<comment type="subcellular location">
    <subcellularLocation>
        <location evidence="1">Cell membrane</location>
        <topology evidence="1">Multi-pass membrane protein</topology>
    </subcellularLocation>
    <subcellularLocation>
        <location evidence="7">Membrane</location>
        <topology evidence="7">Multi-pass membrane protein</topology>
    </subcellularLocation>
</comment>
<feature type="transmembrane region" description="Helical" evidence="8">
    <location>
        <begin position="161"/>
        <end position="183"/>
    </location>
</feature>
<evidence type="ECO:0000256" key="5">
    <source>
        <dbReference type="ARBA" id="ARBA00023002"/>
    </source>
</evidence>
<dbReference type="InterPro" id="IPR001516">
    <property type="entry name" value="Proton_antipo_N"/>
</dbReference>
<evidence type="ECO:0008006" key="13">
    <source>
        <dbReference type="Google" id="ProtNLM"/>
    </source>
</evidence>
<feature type="transmembrane region" description="Helical" evidence="8">
    <location>
        <begin position="239"/>
        <end position="263"/>
    </location>
</feature>
<accession>A0A1J5IS20</accession>
<proteinExistence type="predicted"/>
<keyword evidence="3 7" id="KW-0812">Transmembrane</keyword>
<feature type="transmembrane region" description="Helical" evidence="8">
    <location>
        <begin position="107"/>
        <end position="122"/>
    </location>
</feature>
<feature type="transmembrane region" description="Helical" evidence="8">
    <location>
        <begin position="403"/>
        <end position="421"/>
    </location>
</feature>
<comment type="caution">
    <text evidence="11">The sequence shown here is derived from an EMBL/GenBank/DDBJ whole genome shotgun (WGS) entry which is preliminary data.</text>
</comment>
<evidence type="ECO:0000313" key="12">
    <source>
        <dbReference type="Proteomes" id="UP000183245"/>
    </source>
</evidence>
<dbReference type="Pfam" id="PF00361">
    <property type="entry name" value="Proton_antipo_M"/>
    <property type="match status" value="1"/>
</dbReference>
<feature type="domain" description="NADH:quinone oxidoreductase/Mrp antiporter transmembrane" evidence="9">
    <location>
        <begin position="124"/>
        <end position="416"/>
    </location>
</feature>
<evidence type="ECO:0000259" key="9">
    <source>
        <dbReference type="Pfam" id="PF00361"/>
    </source>
</evidence>
<evidence type="ECO:0000256" key="7">
    <source>
        <dbReference type="RuleBase" id="RU000320"/>
    </source>
</evidence>
<feature type="transmembrane region" description="Helical" evidence="8">
    <location>
        <begin position="74"/>
        <end position="95"/>
    </location>
</feature>
<dbReference type="EMBL" id="MNZT01000063">
    <property type="protein sequence ID" value="OIP97194.1"/>
    <property type="molecule type" value="Genomic_DNA"/>
</dbReference>
<dbReference type="PANTHER" id="PTHR42682">
    <property type="entry name" value="HYDROGENASE-4 COMPONENT F"/>
    <property type="match status" value="1"/>
</dbReference>
<evidence type="ECO:0000259" key="10">
    <source>
        <dbReference type="Pfam" id="PF00662"/>
    </source>
</evidence>
<dbReference type="AlphaFoldDB" id="A0A1J5IS20"/>